<accession>A0ABS1CRQ4</accession>
<evidence type="ECO:0000313" key="2">
    <source>
        <dbReference type="Proteomes" id="UP000697995"/>
    </source>
</evidence>
<keyword evidence="2" id="KW-1185">Reference proteome</keyword>
<protein>
    <submittedName>
        <fullName evidence="1">Uncharacterized protein</fullName>
    </submittedName>
</protein>
<comment type="caution">
    <text evidence="1">The sequence shown here is derived from an EMBL/GenBank/DDBJ whole genome shotgun (WGS) entry which is preliminary data.</text>
</comment>
<organism evidence="1 2">
    <name type="scientific">Paracraurococcus ruber</name>
    <dbReference type="NCBI Taxonomy" id="77675"/>
    <lineage>
        <taxon>Bacteria</taxon>
        <taxon>Pseudomonadati</taxon>
        <taxon>Pseudomonadota</taxon>
        <taxon>Alphaproteobacteria</taxon>
        <taxon>Acetobacterales</taxon>
        <taxon>Roseomonadaceae</taxon>
        <taxon>Paracraurococcus</taxon>
    </lineage>
</organism>
<gene>
    <name evidence="1" type="ORF">CKO45_00320</name>
</gene>
<sequence length="95" mass="10099">MPLYTVLIEDRAVLVFAADTLAEAETLLAGLGAALWEIDAVGVPRWDGKAGLAVRPAQVAETLRWRQALHDAQGEGSAGEDPDDFATLLVEAVDQ</sequence>
<dbReference type="Proteomes" id="UP000697995">
    <property type="component" value="Unassembled WGS sequence"/>
</dbReference>
<dbReference type="RefSeq" id="WP_133218020.1">
    <property type="nucleotide sequence ID" value="NZ_NRSG01000001.1"/>
</dbReference>
<name>A0ABS1CRQ4_9PROT</name>
<dbReference type="EMBL" id="NRSG01000001">
    <property type="protein sequence ID" value="MBK1656672.1"/>
    <property type="molecule type" value="Genomic_DNA"/>
</dbReference>
<proteinExistence type="predicted"/>
<reference evidence="1 2" key="1">
    <citation type="journal article" date="2020" name="Microorganisms">
        <title>Osmotic Adaptation and Compatible Solute Biosynthesis of Phototrophic Bacteria as Revealed from Genome Analyses.</title>
        <authorList>
            <person name="Imhoff J.F."/>
            <person name="Rahn T."/>
            <person name="Kunzel S."/>
            <person name="Keller A."/>
            <person name="Neulinger S.C."/>
        </authorList>
    </citation>
    <scope>NUCLEOTIDE SEQUENCE [LARGE SCALE GENOMIC DNA]</scope>
    <source>
        <strain evidence="1 2">DSM 15382</strain>
    </source>
</reference>
<evidence type="ECO:0000313" key="1">
    <source>
        <dbReference type="EMBL" id="MBK1656672.1"/>
    </source>
</evidence>